<dbReference type="OrthoDB" id="9801717at2"/>
<feature type="domain" description="Tyr recombinase" evidence="5">
    <location>
        <begin position="13"/>
        <end position="191"/>
    </location>
</feature>
<protein>
    <submittedName>
        <fullName evidence="6">Phage integrase family protein</fullName>
    </submittedName>
</protein>
<dbReference type="PANTHER" id="PTHR30349">
    <property type="entry name" value="PHAGE INTEGRASE-RELATED"/>
    <property type="match status" value="1"/>
</dbReference>
<dbReference type="CDD" id="cd00397">
    <property type="entry name" value="DNA_BRE_C"/>
    <property type="match status" value="1"/>
</dbReference>
<dbReference type="Proteomes" id="UP000273675">
    <property type="component" value="Unassembled WGS sequence"/>
</dbReference>
<dbReference type="EMBL" id="RBIM01000008">
    <property type="protein sequence ID" value="RKQ94263.1"/>
    <property type="molecule type" value="Genomic_DNA"/>
</dbReference>
<keyword evidence="3" id="KW-0238">DNA-binding</keyword>
<dbReference type="GO" id="GO:0006310">
    <property type="term" value="P:DNA recombination"/>
    <property type="evidence" value="ECO:0007669"/>
    <property type="project" value="UniProtKB-KW"/>
</dbReference>
<evidence type="ECO:0000256" key="3">
    <source>
        <dbReference type="ARBA" id="ARBA00023125"/>
    </source>
</evidence>
<reference evidence="6 7" key="1">
    <citation type="submission" date="2018-10" db="EMBL/GenBank/DDBJ databases">
        <title>Genomic Encyclopedia of Type Strains, Phase IV (KMG-IV): sequencing the most valuable type-strain genomes for metagenomic binning, comparative biology and taxonomic classification.</title>
        <authorList>
            <person name="Goeker M."/>
        </authorList>
    </citation>
    <scope>NUCLEOTIDE SEQUENCE [LARGE SCALE GENOMIC DNA]</scope>
    <source>
        <strain evidence="6 7">DSM 4734</strain>
    </source>
</reference>
<dbReference type="Pfam" id="PF00589">
    <property type="entry name" value="Phage_integrase"/>
    <property type="match status" value="1"/>
</dbReference>
<evidence type="ECO:0000256" key="1">
    <source>
        <dbReference type="ARBA" id="ARBA00008857"/>
    </source>
</evidence>
<dbReference type="InterPro" id="IPR050090">
    <property type="entry name" value="Tyrosine_recombinase_XerCD"/>
</dbReference>
<dbReference type="PROSITE" id="PS51898">
    <property type="entry name" value="TYR_RECOMBINASE"/>
    <property type="match status" value="1"/>
</dbReference>
<evidence type="ECO:0000256" key="4">
    <source>
        <dbReference type="ARBA" id="ARBA00023172"/>
    </source>
</evidence>
<comment type="similarity">
    <text evidence="1">Belongs to the 'phage' integrase family.</text>
</comment>
<comment type="caution">
    <text evidence="6">The sequence shown here is derived from an EMBL/GenBank/DDBJ whole genome shotgun (WGS) entry which is preliminary data.</text>
</comment>
<dbReference type="AlphaFoldDB" id="A0A495CYJ9"/>
<evidence type="ECO:0000256" key="2">
    <source>
        <dbReference type="ARBA" id="ARBA00022908"/>
    </source>
</evidence>
<dbReference type="OMA" id="QEHLGHQ"/>
<dbReference type="GO" id="GO:0003677">
    <property type="term" value="F:DNA binding"/>
    <property type="evidence" value="ECO:0007669"/>
    <property type="project" value="UniProtKB-KW"/>
</dbReference>
<dbReference type="RefSeq" id="WP_011644277.1">
    <property type="nucleotide sequence ID" value="NZ_RBIM01000008.1"/>
</dbReference>
<keyword evidence="4" id="KW-0233">DNA recombination</keyword>
<sequence length="201" mass="22792">MGFSPRSLLDREGNRLYLTPFERRRFLIVAGEYAEPWRTLAEFLTFSGCRISEALAVRASHIDLESNLVAVETLKQRTRGIWRQVPLDSGFVLAVNKRFRLRPLQHLGAGASLLWPIGRTSAYNHIKTIMAAAEIVGPQATPKGLRHTFGTHAMLQGVPITLVKKWMGHARLQTTEIYLDVIGPEERDLARKMWVSTPYQE</sequence>
<dbReference type="InterPro" id="IPR002104">
    <property type="entry name" value="Integrase_catalytic"/>
</dbReference>
<evidence type="ECO:0000313" key="7">
    <source>
        <dbReference type="Proteomes" id="UP000273675"/>
    </source>
</evidence>
<dbReference type="Gene3D" id="1.10.443.10">
    <property type="entry name" value="Intergrase catalytic core"/>
    <property type="match status" value="1"/>
</dbReference>
<name>A0A495CYJ9_9PROT</name>
<organism evidence="6 7">
    <name type="scientific">Maricaulis maris</name>
    <dbReference type="NCBI Taxonomy" id="74318"/>
    <lineage>
        <taxon>Bacteria</taxon>
        <taxon>Pseudomonadati</taxon>
        <taxon>Pseudomonadota</taxon>
        <taxon>Alphaproteobacteria</taxon>
        <taxon>Maricaulales</taxon>
        <taxon>Maricaulaceae</taxon>
        <taxon>Maricaulis</taxon>
    </lineage>
</organism>
<dbReference type="GO" id="GO:0015074">
    <property type="term" value="P:DNA integration"/>
    <property type="evidence" value="ECO:0007669"/>
    <property type="project" value="UniProtKB-KW"/>
</dbReference>
<accession>A0A495CYJ9</accession>
<proteinExistence type="inferred from homology"/>
<dbReference type="SUPFAM" id="SSF56349">
    <property type="entry name" value="DNA breaking-rejoining enzymes"/>
    <property type="match status" value="1"/>
</dbReference>
<dbReference type="InterPro" id="IPR013762">
    <property type="entry name" value="Integrase-like_cat_sf"/>
</dbReference>
<evidence type="ECO:0000259" key="5">
    <source>
        <dbReference type="PROSITE" id="PS51898"/>
    </source>
</evidence>
<dbReference type="InterPro" id="IPR011010">
    <property type="entry name" value="DNA_brk_join_enz"/>
</dbReference>
<dbReference type="PANTHER" id="PTHR30349:SF41">
    <property type="entry name" value="INTEGRASE_RECOMBINASE PROTEIN MJ0367-RELATED"/>
    <property type="match status" value="1"/>
</dbReference>
<evidence type="ECO:0000313" key="6">
    <source>
        <dbReference type="EMBL" id="RKQ94263.1"/>
    </source>
</evidence>
<keyword evidence="2" id="KW-0229">DNA integration</keyword>
<gene>
    <name evidence="6" type="ORF">C7435_3238</name>
</gene>